<dbReference type="Gene3D" id="1.10.10.60">
    <property type="entry name" value="Homeodomain-like"/>
    <property type="match status" value="2"/>
</dbReference>
<dbReference type="InterPro" id="IPR029062">
    <property type="entry name" value="Class_I_gatase-like"/>
</dbReference>
<sequence length="322" mass="34757">MFTVPGVQLLDVAGPLDVFAEANRQCAGRKPVYRFRIVANVAGPLTCSSGTRLLPDATIDDRREKVDTLLVAGSPHAVDTVLDAATVAWLTASARTARRYGSVCSGAFLLAQTGGLDGRRVTTHWSVASALQEAFPKLRVEPDAIYVRDGRVCTAAGVTAGMDLALALVEEDVGREVAMNVARELVMFFKRPGGQMPFSRRGQAEVSGRSALQESQRWIASHLRADLSVASLAGRAGVSPRHFARMFRTELGVTPADYVDSVRVDAARRLLEDGSGAPKQVADRCGFTNVNGLRRAFLRCVGVTPAEYRKRYANDISKSDFS</sequence>
<dbReference type="SUPFAM" id="SSF52317">
    <property type="entry name" value="Class I glutamine amidotransferase-like"/>
    <property type="match status" value="1"/>
</dbReference>
<keyword evidence="1" id="KW-0805">Transcription regulation</keyword>
<dbReference type="InterPro" id="IPR002818">
    <property type="entry name" value="DJ-1/PfpI"/>
</dbReference>
<accession>A0ABZ2KSU9</accession>
<dbReference type="PROSITE" id="PS01124">
    <property type="entry name" value="HTH_ARAC_FAMILY_2"/>
    <property type="match status" value="1"/>
</dbReference>
<dbReference type="Pfam" id="PF01965">
    <property type="entry name" value="DJ-1_PfpI"/>
    <property type="match status" value="1"/>
</dbReference>
<dbReference type="PANTHER" id="PTHR43130">
    <property type="entry name" value="ARAC-FAMILY TRANSCRIPTIONAL REGULATOR"/>
    <property type="match status" value="1"/>
</dbReference>
<dbReference type="InterPro" id="IPR052158">
    <property type="entry name" value="INH-QAR"/>
</dbReference>
<evidence type="ECO:0000256" key="1">
    <source>
        <dbReference type="ARBA" id="ARBA00023015"/>
    </source>
</evidence>
<dbReference type="InterPro" id="IPR009057">
    <property type="entry name" value="Homeodomain-like_sf"/>
</dbReference>
<dbReference type="EMBL" id="CP089983">
    <property type="protein sequence ID" value="WXB00778.1"/>
    <property type="molecule type" value="Genomic_DNA"/>
</dbReference>
<name>A0ABZ2KSU9_9BACT</name>
<protein>
    <submittedName>
        <fullName evidence="4">DJ-1/PfpI family protein</fullName>
    </submittedName>
</protein>
<dbReference type="Pfam" id="PF12833">
    <property type="entry name" value="HTH_18"/>
    <property type="match status" value="1"/>
</dbReference>
<gene>
    <name evidence="4" type="ORF">LVJ94_28110</name>
</gene>
<reference evidence="4" key="1">
    <citation type="submission" date="2021-12" db="EMBL/GenBank/DDBJ databases">
        <title>Discovery of the Pendulisporaceae a myxobacterial family with distinct sporulation behavior and unique specialized metabolism.</title>
        <authorList>
            <person name="Garcia R."/>
            <person name="Popoff A."/>
            <person name="Bader C.D."/>
            <person name="Loehr J."/>
            <person name="Walesch S."/>
            <person name="Walt C."/>
            <person name="Boldt J."/>
            <person name="Bunk B."/>
            <person name="Haeckl F.J.F.P.J."/>
            <person name="Gunesch A.P."/>
            <person name="Birkelbach J."/>
            <person name="Nuebel U."/>
            <person name="Pietschmann T."/>
            <person name="Bach T."/>
            <person name="Mueller R."/>
        </authorList>
    </citation>
    <scope>NUCLEOTIDE SEQUENCE</scope>
    <source>
        <strain evidence="4">MSr11367</strain>
    </source>
</reference>
<dbReference type="CDD" id="cd03137">
    <property type="entry name" value="GATase1_AraC_1"/>
    <property type="match status" value="1"/>
</dbReference>
<keyword evidence="5" id="KW-1185">Reference proteome</keyword>
<keyword evidence="2" id="KW-0804">Transcription</keyword>
<evidence type="ECO:0000313" key="4">
    <source>
        <dbReference type="EMBL" id="WXB00778.1"/>
    </source>
</evidence>
<dbReference type="RefSeq" id="WP_394830379.1">
    <property type="nucleotide sequence ID" value="NZ_CP089929.1"/>
</dbReference>
<dbReference type="InterPro" id="IPR018060">
    <property type="entry name" value="HTH_AraC"/>
</dbReference>
<evidence type="ECO:0000313" key="5">
    <source>
        <dbReference type="Proteomes" id="UP001374803"/>
    </source>
</evidence>
<dbReference type="Proteomes" id="UP001374803">
    <property type="component" value="Chromosome"/>
</dbReference>
<feature type="domain" description="HTH araC/xylS-type" evidence="3">
    <location>
        <begin position="213"/>
        <end position="311"/>
    </location>
</feature>
<dbReference type="SUPFAM" id="SSF46689">
    <property type="entry name" value="Homeodomain-like"/>
    <property type="match status" value="2"/>
</dbReference>
<organism evidence="4 5">
    <name type="scientific">Pendulispora rubella</name>
    <dbReference type="NCBI Taxonomy" id="2741070"/>
    <lineage>
        <taxon>Bacteria</taxon>
        <taxon>Pseudomonadati</taxon>
        <taxon>Myxococcota</taxon>
        <taxon>Myxococcia</taxon>
        <taxon>Myxococcales</taxon>
        <taxon>Sorangiineae</taxon>
        <taxon>Pendulisporaceae</taxon>
        <taxon>Pendulispora</taxon>
    </lineage>
</organism>
<evidence type="ECO:0000259" key="3">
    <source>
        <dbReference type="PROSITE" id="PS01124"/>
    </source>
</evidence>
<dbReference type="SMART" id="SM00342">
    <property type="entry name" value="HTH_ARAC"/>
    <property type="match status" value="1"/>
</dbReference>
<dbReference type="PANTHER" id="PTHR43130:SF3">
    <property type="entry name" value="HTH-TYPE TRANSCRIPTIONAL REGULATOR RV1931C"/>
    <property type="match status" value="1"/>
</dbReference>
<dbReference type="Gene3D" id="3.40.50.880">
    <property type="match status" value="1"/>
</dbReference>
<proteinExistence type="predicted"/>
<evidence type="ECO:0000256" key="2">
    <source>
        <dbReference type="ARBA" id="ARBA00023163"/>
    </source>
</evidence>